<accession>A0ABU9Z319</accession>
<sequence>MALETELKLSFPPQALAQIQQHPLISATRKLGRAQTLENTYFDTPDLMLGTYRVALRTRRIGRQWLQTVKCAASSSGGLSARPEWEQAFSGQFDFSAVDDEHTRSLLESHAADIVPLFATVFRRETREYAPRAGLRILIMIDSGSVQASGREAPISELELELAEGEASDLIDFALQLAADLPLMPEDASKAERGYSLFHNTAPRAQRSRRADLQPEMSLHAAFMRLALEQLRCWQANALGALQFEDPEFVHQLRVALRRLRTLLRIFAAHLPLGFAGHWQLQLGQLANDIGQARDLDVLHHSVLAAPISASGAPDCQALLAQLDAAARSAREQARRSLQAANSRVLLLQFLRALHTLPAMDQQQNLQEFARHSLRQLHQRACKRLASARDSQQEADLHRLRIACKRLRYASEFFASLFGKHTLNTHLRALAQVLEQLGEINDISVGRARLQDWQNAHPPLVPSITWVGGWHAAQAERRARRAIKTAAECLDAEALWKKCRNAKQAK</sequence>
<keyword evidence="4" id="KW-1185">Reference proteome</keyword>
<dbReference type="InterPro" id="IPR038186">
    <property type="entry name" value="CHAD_dom_sf"/>
</dbReference>
<protein>
    <submittedName>
        <fullName evidence="3">CHAD domain-containing protein</fullName>
    </submittedName>
</protein>
<gene>
    <name evidence="3" type="ORF">ABDB84_18550</name>
</gene>
<dbReference type="PANTHER" id="PTHR39569">
    <property type="entry name" value="INORGANIC TRIPHOSPHATASE"/>
    <property type="match status" value="1"/>
</dbReference>
<dbReference type="Gene3D" id="2.40.320.10">
    <property type="entry name" value="Hypothetical Protein Pfu-838710-001"/>
    <property type="match status" value="1"/>
</dbReference>
<dbReference type="SMART" id="SM00880">
    <property type="entry name" value="CHAD"/>
    <property type="match status" value="1"/>
</dbReference>
<dbReference type="PROSITE" id="PS51708">
    <property type="entry name" value="CHAD"/>
    <property type="match status" value="1"/>
</dbReference>
<dbReference type="InterPro" id="IPR039013">
    <property type="entry name" value="YgiF"/>
</dbReference>
<dbReference type="InterPro" id="IPR033469">
    <property type="entry name" value="CYTH-like_dom_sf"/>
</dbReference>
<dbReference type="PANTHER" id="PTHR39569:SF1">
    <property type="entry name" value="INORGANIC TRIPHOSPHATASE"/>
    <property type="match status" value="1"/>
</dbReference>
<proteinExistence type="predicted"/>
<dbReference type="Pfam" id="PF05235">
    <property type="entry name" value="CHAD"/>
    <property type="match status" value="1"/>
</dbReference>
<dbReference type="InterPro" id="IPR023577">
    <property type="entry name" value="CYTH_domain"/>
</dbReference>
<dbReference type="PROSITE" id="PS51707">
    <property type="entry name" value="CYTH"/>
    <property type="match status" value="1"/>
</dbReference>
<comment type="caution">
    <text evidence="3">The sequence shown here is derived from an EMBL/GenBank/DDBJ whole genome shotgun (WGS) entry which is preliminary data.</text>
</comment>
<dbReference type="Gene3D" id="1.40.20.10">
    <property type="entry name" value="CHAD domain"/>
    <property type="match status" value="1"/>
</dbReference>
<evidence type="ECO:0000259" key="1">
    <source>
        <dbReference type="PROSITE" id="PS51707"/>
    </source>
</evidence>
<dbReference type="SUPFAM" id="SSF55154">
    <property type="entry name" value="CYTH-like phosphatases"/>
    <property type="match status" value="1"/>
</dbReference>
<dbReference type="InterPro" id="IPR007899">
    <property type="entry name" value="CHAD_dom"/>
</dbReference>
<dbReference type="Proteomes" id="UP001410394">
    <property type="component" value="Unassembled WGS sequence"/>
</dbReference>
<dbReference type="SMART" id="SM01118">
    <property type="entry name" value="CYTH"/>
    <property type="match status" value="1"/>
</dbReference>
<evidence type="ECO:0000259" key="2">
    <source>
        <dbReference type="PROSITE" id="PS51708"/>
    </source>
</evidence>
<evidence type="ECO:0000313" key="4">
    <source>
        <dbReference type="Proteomes" id="UP001410394"/>
    </source>
</evidence>
<evidence type="ECO:0000313" key="3">
    <source>
        <dbReference type="EMBL" id="MEN3070491.1"/>
    </source>
</evidence>
<dbReference type="Pfam" id="PF01928">
    <property type="entry name" value="CYTH"/>
    <property type="match status" value="1"/>
</dbReference>
<feature type="domain" description="CYTH" evidence="1">
    <location>
        <begin position="2"/>
        <end position="201"/>
    </location>
</feature>
<dbReference type="RefSeq" id="WP_345921268.1">
    <property type="nucleotide sequence ID" value="NZ_JBDIVE010000014.1"/>
</dbReference>
<dbReference type="CDD" id="cd07756">
    <property type="entry name" value="CYTH-like_Pase_CHAD"/>
    <property type="match status" value="1"/>
</dbReference>
<feature type="domain" description="CHAD" evidence="2">
    <location>
        <begin position="216"/>
        <end position="495"/>
    </location>
</feature>
<organism evidence="3 4">
    <name type="scientific">Uliginosibacterium sediminicola</name>
    <dbReference type="NCBI Taxonomy" id="2024550"/>
    <lineage>
        <taxon>Bacteria</taxon>
        <taxon>Pseudomonadati</taxon>
        <taxon>Pseudomonadota</taxon>
        <taxon>Betaproteobacteria</taxon>
        <taxon>Rhodocyclales</taxon>
        <taxon>Zoogloeaceae</taxon>
        <taxon>Uliginosibacterium</taxon>
    </lineage>
</organism>
<reference evidence="3 4" key="1">
    <citation type="journal article" date="2018" name="Int. J. Syst. Evol. Microbiol.">
        <title>Uliginosibacterium sediminicola sp. nov., isolated from freshwater sediment.</title>
        <authorList>
            <person name="Hwang W.M."/>
            <person name="Kim S.M."/>
            <person name="Kang K."/>
            <person name="Ahn T.Y."/>
        </authorList>
    </citation>
    <scope>NUCLEOTIDE SEQUENCE [LARGE SCALE GENOMIC DNA]</scope>
    <source>
        <strain evidence="3 4">M1-21</strain>
    </source>
</reference>
<dbReference type="EMBL" id="JBDIVE010000014">
    <property type="protein sequence ID" value="MEN3070491.1"/>
    <property type="molecule type" value="Genomic_DNA"/>
</dbReference>
<name>A0ABU9Z319_9RHOO</name>